<dbReference type="Gene3D" id="3.10.28.10">
    <property type="entry name" value="Homing endonucleases"/>
    <property type="match status" value="2"/>
</dbReference>
<organism evidence="2">
    <name type="scientific">Allomyces macrogynus</name>
    <dbReference type="NCBI Taxonomy" id="28583"/>
    <lineage>
        <taxon>Eukaryota</taxon>
        <taxon>Fungi</taxon>
        <taxon>Fungi incertae sedis</taxon>
        <taxon>Blastocladiomycota</taxon>
        <taxon>Blastocladiomycetes</taxon>
        <taxon>Blastocladiales</taxon>
        <taxon>Blastocladiaceae</taxon>
        <taxon>Allomyces</taxon>
    </lineage>
</organism>
<dbReference type="AlphaFoldDB" id="Q33758"/>
<dbReference type="InterPro" id="IPR027434">
    <property type="entry name" value="Homing_endonucl"/>
</dbReference>
<keyword evidence="2" id="KW-0496">Mitochondrion</keyword>
<dbReference type="Pfam" id="PF03161">
    <property type="entry name" value="LAGLIDADG_2"/>
    <property type="match status" value="1"/>
</dbReference>
<proteinExistence type="predicted"/>
<dbReference type="GO" id="GO:0004519">
    <property type="term" value="F:endonuclease activity"/>
    <property type="evidence" value="ECO:0007669"/>
    <property type="project" value="InterPro"/>
</dbReference>
<dbReference type="RefSeq" id="NP_043722.1">
    <property type="nucleotide sequence ID" value="NC_001715.1"/>
</dbReference>
<sequence length="233" mass="26389">DFSCPIWLDFSVLDSSCLPILPFNKSHTRAIKRVGPHCQDILSIIFGSLLGDAFAELRNGATRICFQQESSHREYLLWLHRKIADLGYCNPDVPEVASRPGSSGKTRFLSRFKTWSFTSFTWIHSVFYVNGVKIVPKCIELYLTPLALAIWIQDDGGAVSTTMKIATNSFTLSDIQFLCDVLDRLYNIKATPMSAGYPGQYCIYIKAESMQLIADICKPHTHPSMYYKFNGYM</sequence>
<geneLocation type="mitochondrion" evidence="2"/>
<accession>Q33758</accession>
<feature type="domain" description="Homing endonuclease LAGLIDADG" evidence="1">
    <location>
        <begin position="43"/>
        <end position="211"/>
    </location>
</feature>
<evidence type="ECO:0000259" key="1">
    <source>
        <dbReference type="Pfam" id="PF03161"/>
    </source>
</evidence>
<evidence type="ECO:0000313" key="2">
    <source>
        <dbReference type="EMBL" id="AAC49223.1"/>
    </source>
</evidence>
<protein>
    <submittedName>
        <fullName evidence="2">OMEGA orf</fullName>
    </submittedName>
</protein>
<dbReference type="PIR" id="S63640">
    <property type="entry name" value="S63640"/>
</dbReference>
<dbReference type="InterPro" id="IPR004860">
    <property type="entry name" value="LAGLIDADG_dom"/>
</dbReference>
<dbReference type="EMBL" id="U41288">
    <property type="protein sequence ID" value="AAC49223.1"/>
    <property type="molecule type" value="Genomic_DNA"/>
</dbReference>
<reference evidence="2" key="1">
    <citation type="journal article" date="1996" name="J. Mol. Biol.">
        <title>The mitochondrial DNA of Allomyces macrogynus: the complete genomic sequence from an ancestral fungus.</title>
        <authorList>
            <person name="Paquin B."/>
            <person name="Lang B.F."/>
        </authorList>
    </citation>
    <scope>NUCLEOTIDE SEQUENCE</scope>
</reference>
<name>Q33758_ALLMA</name>
<dbReference type="SUPFAM" id="SSF55608">
    <property type="entry name" value="Homing endonucleases"/>
    <property type="match status" value="1"/>
</dbReference>
<dbReference type="GeneID" id="801840"/>
<gene>
    <name evidence="2" type="primary">orf233</name>
</gene>
<dbReference type="VEuPathDB" id="FungiDB:AlmafMp03"/>